<reference evidence="2 3" key="1">
    <citation type="journal article" date="2014" name="PLoS Genet.">
        <title>Phylogenetically driven sequencing of extremely halophilic archaea reveals strategies for static and dynamic osmo-response.</title>
        <authorList>
            <person name="Becker E.A."/>
            <person name="Seitzer P.M."/>
            <person name="Tritt A."/>
            <person name="Larsen D."/>
            <person name="Krusor M."/>
            <person name="Yao A.I."/>
            <person name="Wu D."/>
            <person name="Madern D."/>
            <person name="Eisen J.A."/>
            <person name="Darling A.E."/>
            <person name="Facciotti M.T."/>
        </authorList>
    </citation>
    <scope>NUCLEOTIDE SEQUENCE [LARGE SCALE GENOMIC DNA]</scope>
    <source>
        <strain evidence="2 3">DSM 12278</strain>
    </source>
</reference>
<dbReference type="Proteomes" id="UP000011554">
    <property type="component" value="Unassembled WGS sequence"/>
</dbReference>
<organism evidence="2 3">
    <name type="scientific">Natrialba asiatica (strain ATCC 700177 / DSM 12278 / JCM 9576 / FERM P-10747 / NBRC 102637 / 172P1)</name>
    <dbReference type="NCBI Taxonomy" id="29540"/>
    <lineage>
        <taxon>Archaea</taxon>
        <taxon>Methanobacteriati</taxon>
        <taxon>Methanobacteriota</taxon>
        <taxon>Stenosarchaea group</taxon>
        <taxon>Halobacteria</taxon>
        <taxon>Halobacteriales</taxon>
        <taxon>Natrialbaceae</taxon>
        <taxon>Natrialba</taxon>
    </lineage>
</organism>
<evidence type="ECO:0000256" key="1">
    <source>
        <dbReference type="SAM" id="MobiDB-lite"/>
    </source>
</evidence>
<keyword evidence="3" id="KW-1185">Reference proteome</keyword>
<dbReference type="EMBL" id="AOIO01000049">
    <property type="protein sequence ID" value="ELY97145.1"/>
    <property type="molecule type" value="Genomic_DNA"/>
</dbReference>
<name>M0AEH8_NATA1</name>
<evidence type="ECO:0000313" key="3">
    <source>
        <dbReference type="Proteomes" id="UP000011554"/>
    </source>
</evidence>
<dbReference type="RefSeq" id="WP_006111377.1">
    <property type="nucleotide sequence ID" value="NZ_AOIO01000049.1"/>
</dbReference>
<gene>
    <name evidence="2" type="ORF">C481_21191</name>
</gene>
<comment type="caution">
    <text evidence="2">The sequence shown here is derived from an EMBL/GenBank/DDBJ whole genome shotgun (WGS) entry which is preliminary data.</text>
</comment>
<protein>
    <submittedName>
        <fullName evidence="2">Uncharacterized protein</fullName>
    </submittedName>
</protein>
<feature type="region of interest" description="Disordered" evidence="1">
    <location>
        <begin position="1"/>
        <end position="23"/>
    </location>
</feature>
<sequence length="174" mass="18227">MADNDTDNPQIYAIDEQDSTEPSGDKVEILGFEGALFTESNGTATLDSSVDAVDLGNADAKNVDRFEYNVAVDSLGEADPASTVTIDVSKRSVWELVVDGDTEIGFTGAADDGVYSATVFIEHTGSETITFASDVTFDDNNGTPDFSTAGEVAVSVFSRDGGSSWKALSGGVWT</sequence>
<evidence type="ECO:0000313" key="2">
    <source>
        <dbReference type="EMBL" id="ELY97145.1"/>
    </source>
</evidence>
<dbReference type="AlphaFoldDB" id="M0AEH8"/>
<dbReference type="STRING" id="29540.C481_21191"/>
<dbReference type="PATRIC" id="fig|29540.5.peg.4274"/>
<accession>M0AEH8</accession>
<proteinExistence type="predicted"/>